<evidence type="ECO:0000313" key="8">
    <source>
        <dbReference type="EMBL" id="CAE1261257.1"/>
    </source>
</evidence>
<dbReference type="Gene3D" id="2.70.160.11">
    <property type="entry name" value="Hnrnp arginine n-methyltransferase1"/>
    <property type="match status" value="1"/>
</dbReference>
<keyword evidence="1 6" id="KW-0489">Methyltransferase</keyword>
<keyword evidence="2 6" id="KW-0808">Transferase</keyword>
<dbReference type="OrthoDB" id="7848332at2759"/>
<evidence type="ECO:0000256" key="4">
    <source>
        <dbReference type="ARBA" id="ARBA00040406"/>
    </source>
</evidence>
<dbReference type="PANTHER" id="PTHR11006">
    <property type="entry name" value="PROTEIN ARGININE N-METHYLTRANSFERASE"/>
    <property type="match status" value="1"/>
</dbReference>
<keyword evidence="3 6" id="KW-0949">S-adenosyl-L-methionine</keyword>
<feature type="domain" description="Protein arginine N-methyltransferase" evidence="7">
    <location>
        <begin position="131"/>
        <end position="295"/>
    </location>
</feature>
<dbReference type="InterPro" id="IPR055135">
    <property type="entry name" value="PRMT_dom"/>
</dbReference>
<evidence type="ECO:0000313" key="9">
    <source>
        <dbReference type="Proteomes" id="UP000597762"/>
    </source>
</evidence>
<dbReference type="EMBL" id="CAHIKZ030001359">
    <property type="protein sequence ID" value="CAE1261257.1"/>
    <property type="molecule type" value="Genomic_DNA"/>
</dbReference>
<dbReference type="Gene3D" id="3.40.50.150">
    <property type="entry name" value="Vaccinia Virus protein VP39"/>
    <property type="match status" value="2"/>
</dbReference>
<sequence length="321" mass="37150">MDNPRKRLCQRDGESEEETDQLYFNGYASIEVHEEMLMDTVRTMTYRDAILKNQDLFKDKIVADIGAGTVYAVEASDMAIQTRLEIVLPEKVDIIVSEWMGYCLLYESMLKSVIHARDSWLKPEGYLFPSTATLHIAPFVDEEYEDRLGLWEDMSSRYKVAMKSMIPFAKKCISANVELKQLMMEDIVASPLQVCRLNIHKVTPRDIEDIAQNFEFKCYGWNRVHGFTLWFDVEFPGNIVLSTSPFKESFHWSQVVLYLDEPFRTVQDTLIRGSIRLQKGKQPRDLAIQLKYSVDNSAEKEQLYDTGYWTTGVSSVTSPER</sequence>
<dbReference type="Proteomes" id="UP000597762">
    <property type="component" value="Unassembled WGS sequence"/>
</dbReference>
<name>A0A812CB09_ACAPH</name>
<proteinExistence type="predicted"/>
<evidence type="ECO:0000256" key="5">
    <source>
        <dbReference type="ARBA" id="ARBA00042685"/>
    </source>
</evidence>
<dbReference type="InterPro" id="IPR029063">
    <property type="entry name" value="SAM-dependent_MTases_sf"/>
</dbReference>
<dbReference type="GO" id="GO:0042054">
    <property type="term" value="F:histone methyltransferase activity"/>
    <property type="evidence" value="ECO:0007669"/>
    <property type="project" value="TreeGrafter"/>
</dbReference>
<dbReference type="GO" id="GO:0032259">
    <property type="term" value="P:methylation"/>
    <property type="evidence" value="ECO:0007669"/>
    <property type="project" value="UniProtKB-KW"/>
</dbReference>
<evidence type="ECO:0000256" key="3">
    <source>
        <dbReference type="ARBA" id="ARBA00022691"/>
    </source>
</evidence>
<evidence type="ECO:0000256" key="6">
    <source>
        <dbReference type="PROSITE-ProRule" id="PRU01015"/>
    </source>
</evidence>
<dbReference type="PANTHER" id="PTHR11006:SF73">
    <property type="entry name" value="PROTEIN ARGININE N-METHYLTRANSFERASE 6"/>
    <property type="match status" value="1"/>
</dbReference>
<dbReference type="InterPro" id="IPR025799">
    <property type="entry name" value="Arg_MeTrfase"/>
</dbReference>
<evidence type="ECO:0000256" key="2">
    <source>
        <dbReference type="ARBA" id="ARBA00022679"/>
    </source>
</evidence>
<dbReference type="SUPFAM" id="SSF53335">
    <property type="entry name" value="S-adenosyl-L-methionine-dependent methyltransferases"/>
    <property type="match status" value="1"/>
</dbReference>
<evidence type="ECO:0000259" key="7">
    <source>
        <dbReference type="Pfam" id="PF22528"/>
    </source>
</evidence>
<dbReference type="GO" id="GO:0016274">
    <property type="term" value="F:protein-arginine N-methyltransferase activity"/>
    <property type="evidence" value="ECO:0007669"/>
    <property type="project" value="InterPro"/>
</dbReference>
<keyword evidence="9" id="KW-1185">Reference proteome</keyword>
<dbReference type="PROSITE" id="PS51678">
    <property type="entry name" value="SAM_MT_PRMT"/>
    <property type="match status" value="1"/>
</dbReference>
<evidence type="ECO:0000256" key="1">
    <source>
        <dbReference type="ARBA" id="ARBA00022603"/>
    </source>
</evidence>
<reference evidence="8" key="1">
    <citation type="submission" date="2021-01" db="EMBL/GenBank/DDBJ databases">
        <authorList>
            <person name="Li R."/>
            <person name="Bekaert M."/>
        </authorList>
    </citation>
    <scope>NUCLEOTIDE SEQUENCE</scope>
    <source>
        <strain evidence="8">Farmed</strain>
    </source>
</reference>
<dbReference type="Pfam" id="PF22528">
    <property type="entry name" value="PRMT_C"/>
    <property type="match status" value="1"/>
</dbReference>
<comment type="caution">
    <text evidence="8">The sequence shown here is derived from an EMBL/GenBank/DDBJ whole genome shotgun (WGS) entry which is preliminary data.</text>
</comment>
<accession>A0A812CB09</accession>
<dbReference type="AlphaFoldDB" id="A0A812CB09"/>
<gene>
    <name evidence="8" type="ORF">SPHA_32618</name>
</gene>
<protein>
    <recommendedName>
        <fullName evidence="4">Protein arginine N-methyltransferase 6</fullName>
    </recommendedName>
    <alternativeName>
        <fullName evidence="5">Histone-arginine N-methyltransferase PRMT6</fullName>
    </alternativeName>
</protein>
<organism evidence="8 9">
    <name type="scientific">Acanthosepion pharaonis</name>
    <name type="common">Pharaoh cuttlefish</name>
    <name type="synonym">Sepia pharaonis</name>
    <dbReference type="NCBI Taxonomy" id="158019"/>
    <lineage>
        <taxon>Eukaryota</taxon>
        <taxon>Metazoa</taxon>
        <taxon>Spiralia</taxon>
        <taxon>Lophotrochozoa</taxon>
        <taxon>Mollusca</taxon>
        <taxon>Cephalopoda</taxon>
        <taxon>Coleoidea</taxon>
        <taxon>Decapodiformes</taxon>
        <taxon>Sepiida</taxon>
        <taxon>Sepiina</taxon>
        <taxon>Sepiidae</taxon>
        <taxon>Acanthosepion</taxon>
    </lineage>
</organism>